<organism evidence="1 2">
    <name type="scientific">Entomophthora muscae</name>
    <dbReference type="NCBI Taxonomy" id="34485"/>
    <lineage>
        <taxon>Eukaryota</taxon>
        <taxon>Fungi</taxon>
        <taxon>Fungi incertae sedis</taxon>
        <taxon>Zoopagomycota</taxon>
        <taxon>Entomophthoromycotina</taxon>
        <taxon>Entomophthoromycetes</taxon>
        <taxon>Entomophthorales</taxon>
        <taxon>Entomophthoraceae</taxon>
        <taxon>Entomophthora</taxon>
    </lineage>
</organism>
<proteinExistence type="predicted"/>
<evidence type="ECO:0000313" key="2">
    <source>
        <dbReference type="Proteomes" id="UP001165960"/>
    </source>
</evidence>
<evidence type="ECO:0000313" key="1">
    <source>
        <dbReference type="EMBL" id="KAJ9083697.1"/>
    </source>
</evidence>
<sequence length="376" mass="41797">MKLLLVVSGALGYRPFFPEVGYHRYVTTPGVVGAKSKGAGRGLIPVVRGFVEAQMGFKPRDYAIKDFYTSSSTGVSHVYLRQKVDGKEVFNGDMNINVKDGVIVSYGDSFYRCSGVETGFPNHVSPAPQAMGDFLSMVGIEQKDPIEEETMDFAARDLMLKNISQSLNSQARAQLGWIQTAARGLVPVWDLQVELHDNYYHGHISTNQSQMLALADWRSHMQYRAAISYASDTSHPARVLVTDPHDPNYSPLGWHNTGSFFSSGTLGNNAVVMHNKKYIIEYNGNFDYSFDPNSHPSNSSSAAVTNLFYWINKLHDLFYHYGFNENAGNFQTNNFGRGGLGNDAVLVYAQDEENFNNAFFTTPPDGLPPRMQHASL</sequence>
<gene>
    <name evidence="1" type="ORF">DSO57_1032180</name>
</gene>
<accession>A0ACC2UAA4</accession>
<reference evidence="1" key="1">
    <citation type="submission" date="2022-04" db="EMBL/GenBank/DDBJ databases">
        <title>Genome of the entomopathogenic fungus Entomophthora muscae.</title>
        <authorList>
            <person name="Elya C."/>
            <person name="Lovett B.R."/>
            <person name="Lee E."/>
            <person name="Macias A.M."/>
            <person name="Hajek A.E."/>
            <person name="De Bivort B.L."/>
            <person name="Kasson M.T."/>
            <person name="De Fine Licht H.H."/>
            <person name="Stajich J.E."/>
        </authorList>
    </citation>
    <scope>NUCLEOTIDE SEQUENCE</scope>
    <source>
        <strain evidence="1">Berkeley</strain>
    </source>
</reference>
<name>A0ACC2UAA4_9FUNG</name>
<keyword evidence="2" id="KW-1185">Reference proteome</keyword>
<dbReference type="EMBL" id="QTSX02000949">
    <property type="protein sequence ID" value="KAJ9083697.1"/>
    <property type="molecule type" value="Genomic_DNA"/>
</dbReference>
<dbReference type="Proteomes" id="UP001165960">
    <property type="component" value="Unassembled WGS sequence"/>
</dbReference>
<protein>
    <submittedName>
        <fullName evidence="1">Uncharacterized protein</fullName>
    </submittedName>
</protein>
<comment type="caution">
    <text evidence="1">The sequence shown here is derived from an EMBL/GenBank/DDBJ whole genome shotgun (WGS) entry which is preliminary data.</text>
</comment>